<gene>
    <name evidence="1" type="ORF">CSSPJE1EN2_LOCUS9619</name>
</gene>
<accession>A0ABP1AVN3</accession>
<proteinExistence type="predicted"/>
<evidence type="ECO:0000313" key="2">
    <source>
        <dbReference type="Proteomes" id="UP001497522"/>
    </source>
</evidence>
<sequence>MAALEHNDGEALDPNITERDTRLIKLKRNALLLFKPDDEAEDESYVVVIKNVKRFQLIISMRRATCCFGKSRP</sequence>
<keyword evidence="2" id="KW-1185">Reference proteome</keyword>
<protein>
    <submittedName>
        <fullName evidence="1">Uncharacterized protein</fullName>
    </submittedName>
</protein>
<reference evidence="1" key="1">
    <citation type="submission" date="2024-03" db="EMBL/GenBank/DDBJ databases">
        <authorList>
            <consortium name="ELIXIR-Norway"/>
            <consortium name="Elixir Norway"/>
        </authorList>
    </citation>
    <scope>NUCLEOTIDE SEQUENCE</scope>
</reference>
<organism evidence="1 2">
    <name type="scientific">Sphagnum jensenii</name>
    <dbReference type="NCBI Taxonomy" id="128206"/>
    <lineage>
        <taxon>Eukaryota</taxon>
        <taxon>Viridiplantae</taxon>
        <taxon>Streptophyta</taxon>
        <taxon>Embryophyta</taxon>
        <taxon>Bryophyta</taxon>
        <taxon>Sphagnophytina</taxon>
        <taxon>Sphagnopsida</taxon>
        <taxon>Sphagnales</taxon>
        <taxon>Sphagnaceae</taxon>
        <taxon>Sphagnum</taxon>
    </lineage>
</organism>
<evidence type="ECO:0000313" key="1">
    <source>
        <dbReference type="EMBL" id="CAK9866624.1"/>
    </source>
</evidence>
<dbReference type="EMBL" id="OZ023717">
    <property type="protein sequence ID" value="CAK9866624.1"/>
    <property type="molecule type" value="Genomic_DNA"/>
</dbReference>
<name>A0ABP1AVN3_9BRYO</name>
<dbReference type="Proteomes" id="UP001497522">
    <property type="component" value="Chromosome 16"/>
</dbReference>